<organism evidence="1 2">
    <name type="scientific">Microbacterium saccharophilum</name>
    <dbReference type="NCBI Taxonomy" id="1213358"/>
    <lineage>
        <taxon>Bacteria</taxon>
        <taxon>Bacillati</taxon>
        <taxon>Actinomycetota</taxon>
        <taxon>Actinomycetes</taxon>
        <taxon>Micrococcales</taxon>
        <taxon>Microbacteriaceae</taxon>
        <taxon>Microbacterium</taxon>
    </lineage>
</organism>
<comment type="caution">
    <text evidence="1">The sequence shown here is derived from an EMBL/GenBank/DDBJ whole genome shotgun (WGS) entry which is preliminary data.</text>
</comment>
<dbReference type="AlphaFoldDB" id="A0A7Z7D1P1"/>
<evidence type="ECO:0000313" key="1">
    <source>
        <dbReference type="EMBL" id="SFI47244.1"/>
    </source>
</evidence>
<dbReference type="Proteomes" id="UP000198702">
    <property type="component" value="Unassembled WGS sequence"/>
</dbReference>
<gene>
    <name evidence="1" type="ORF">SAMN04487751_1771</name>
</gene>
<evidence type="ECO:0000313" key="2">
    <source>
        <dbReference type="Proteomes" id="UP000198702"/>
    </source>
</evidence>
<proteinExistence type="predicted"/>
<dbReference type="InterPro" id="IPR023296">
    <property type="entry name" value="Glyco_hydro_beta-prop_sf"/>
</dbReference>
<sequence>MSLGIRAEADELDELYRDPVYDGATDPTVVIADGEWWMFYTQRRATHPDPGPGVAWVHGSRIGVARSDDGVSWRYTGTLEPDAGGLTLEPGPPPLHVDVTHWAPEVIHDGRRWRMFLTEIDGVPDRWPGFARTIVGYDSEDLRSWRRLGPLSLSSDRVIDAAVARTGEGLWRLWYKDEVADSVTMTASSTDLAEWMLEGVAIGGRPHEGPSVFELDGWWWMVVDEWRGMGVYRSVAGVGWHRQGGADAVILGPGDLPGGDIGNHGAAVRDGDDVWFYFFARPAGVAGGSGPAEDERRSAVYRVKLRVDEGILSTRSHPTAWQTVTGNTSEM</sequence>
<name>A0A7Z7D1P1_9MICO</name>
<dbReference type="GO" id="GO:0016787">
    <property type="term" value="F:hydrolase activity"/>
    <property type="evidence" value="ECO:0007669"/>
    <property type="project" value="UniProtKB-KW"/>
</dbReference>
<protein>
    <submittedName>
        <fullName evidence="1">Glycosyl hydrolases family 43</fullName>
    </submittedName>
</protein>
<accession>A0A7Z7D1P1</accession>
<dbReference type="EMBL" id="FOQZ01000002">
    <property type="protein sequence ID" value="SFI47244.1"/>
    <property type="molecule type" value="Genomic_DNA"/>
</dbReference>
<reference evidence="1 2" key="1">
    <citation type="submission" date="2016-10" db="EMBL/GenBank/DDBJ databases">
        <authorList>
            <person name="Varghese N."/>
            <person name="Submissions S."/>
        </authorList>
    </citation>
    <scope>NUCLEOTIDE SEQUENCE [LARGE SCALE GENOMIC DNA]</scope>
    <source>
        <strain evidence="1 2">UNC380MFSha3.1</strain>
    </source>
</reference>
<dbReference type="Gene3D" id="2.115.10.20">
    <property type="entry name" value="Glycosyl hydrolase domain, family 43"/>
    <property type="match status" value="1"/>
</dbReference>
<keyword evidence="1" id="KW-0378">Hydrolase</keyword>
<dbReference type="SUPFAM" id="SSF75005">
    <property type="entry name" value="Arabinanase/levansucrase/invertase"/>
    <property type="match status" value="1"/>
</dbReference>
<dbReference type="RefSeq" id="WP_231478650.1">
    <property type="nucleotide sequence ID" value="NZ_FOQZ01000002.1"/>
</dbReference>